<accession>A0A517L5W1</accession>
<keyword evidence="12" id="KW-1185">Reference proteome</keyword>
<organism evidence="11 12">
    <name type="scientific">Venturia effusa</name>
    <dbReference type="NCBI Taxonomy" id="50376"/>
    <lineage>
        <taxon>Eukaryota</taxon>
        <taxon>Fungi</taxon>
        <taxon>Dikarya</taxon>
        <taxon>Ascomycota</taxon>
        <taxon>Pezizomycotina</taxon>
        <taxon>Dothideomycetes</taxon>
        <taxon>Pleosporomycetidae</taxon>
        <taxon>Venturiales</taxon>
        <taxon>Venturiaceae</taxon>
        <taxon>Venturia</taxon>
    </lineage>
</organism>
<evidence type="ECO:0000256" key="3">
    <source>
        <dbReference type="ARBA" id="ARBA00014212"/>
    </source>
</evidence>
<dbReference type="AlphaFoldDB" id="A0A517L5W1"/>
<evidence type="ECO:0000256" key="4">
    <source>
        <dbReference type="ARBA" id="ARBA00022729"/>
    </source>
</evidence>
<comment type="similarity">
    <text evidence="1">Belongs to the palmitoyl-protein thioesterase family.</text>
</comment>
<dbReference type="Pfam" id="PF02089">
    <property type="entry name" value="Palm_thioest"/>
    <property type="match status" value="1"/>
</dbReference>
<dbReference type="EMBL" id="CP042189">
    <property type="protein sequence ID" value="QDS71020.1"/>
    <property type="molecule type" value="Genomic_DNA"/>
</dbReference>
<protein>
    <recommendedName>
        <fullName evidence="3">Palmitoyl-protein thioesterase 1</fullName>
        <ecNumber evidence="2">3.1.2.22</ecNumber>
    </recommendedName>
    <alternativeName>
        <fullName evidence="8">Palmitoyl-protein hydrolase 1</fullName>
    </alternativeName>
</protein>
<dbReference type="GO" id="GO:0008474">
    <property type="term" value="F:palmitoyl-(protein) hydrolase activity"/>
    <property type="evidence" value="ECO:0007669"/>
    <property type="project" value="UniProtKB-EC"/>
</dbReference>
<feature type="compositionally biased region" description="Polar residues" evidence="9">
    <location>
        <begin position="345"/>
        <end position="355"/>
    </location>
</feature>
<evidence type="ECO:0000256" key="10">
    <source>
        <dbReference type="SAM" id="SignalP"/>
    </source>
</evidence>
<feature type="signal peptide" evidence="10">
    <location>
        <begin position="1"/>
        <end position="16"/>
    </location>
</feature>
<dbReference type="PRINTS" id="PR00414">
    <property type="entry name" value="PPTHIESTRASE"/>
</dbReference>
<gene>
    <name evidence="11" type="ORF">FKW77_008024</name>
</gene>
<dbReference type="SUPFAM" id="SSF53474">
    <property type="entry name" value="alpha/beta-Hydrolases"/>
    <property type="match status" value="1"/>
</dbReference>
<feature type="chain" id="PRO_5022149666" description="Palmitoyl-protein thioesterase 1" evidence="10">
    <location>
        <begin position="17"/>
        <end position="355"/>
    </location>
</feature>
<evidence type="ECO:0000256" key="7">
    <source>
        <dbReference type="ARBA" id="ARBA00023180"/>
    </source>
</evidence>
<reference evidence="11 12" key="1">
    <citation type="submission" date="2019-07" db="EMBL/GenBank/DDBJ databases">
        <title>Finished genome of Venturia effusa.</title>
        <authorList>
            <person name="Young C.A."/>
            <person name="Cox M.P."/>
            <person name="Ganley A.R.D."/>
            <person name="David W.J."/>
        </authorList>
    </citation>
    <scope>NUCLEOTIDE SEQUENCE [LARGE SCALE GENOMIC DNA]</scope>
    <source>
        <strain evidence="12">albino</strain>
    </source>
</reference>
<evidence type="ECO:0000313" key="11">
    <source>
        <dbReference type="EMBL" id="QDS71020.1"/>
    </source>
</evidence>
<keyword evidence="5" id="KW-0378">Hydrolase</keyword>
<dbReference type="InterPro" id="IPR029058">
    <property type="entry name" value="AB_hydrolase_fold"/>
</dbReference>
<evidence type="ECO:0000256" key="5">
    <source>
        <dbReference type="ARBA" id="ARBA00022801"/>
    </source>
</evidence>
<dbReference type="STRING" id="50376.A0A517L5W1"/>
<name>A0A517L5W1_9PEZI</name>
<feature type="region of interest" description="Disordered" evidence="9">
    <location>
        <begin position="332"/>
        <end position="355"/>
    </location>
</feature>
<evidence type="ECO:0000256" key="1">
    <source>
        <dbReference type="ARBA" id="ARBA00010758"/>
    </source>
</evidence>
<dbReference type="OrthoDB" id="10263094at2759"/>
<evidence type="ECO:0000256" key="6">
    <source>
        <dbReference type="ARBA" id="ARBA00023157"/>
    </source>
</evidence>
<dbReference type="Gene3D" id="3.40.50.1820">
    <property type="entry name" value="alpha/beta hydrolase"/>
    <property type="match status" value="1"/>
</dbReference>
<dbReference type="PANTHER" id="PTHR11247">
    <property type="entry name" value="PALMITOYL-PROTEIN THIOESTERASE/DOLICHYLDIPHOSPHATASE 1"/>
    <property type="match status" value="1"/>
</dbReference>
<keyword evidence="6" id="KW-1015">Disulfide bond</keyword>
<dbReference type="Proteomes" id="UP000316270">
    <property type="component" value="Chromosome 5"/>
</dbReference>
<dbReference type="FunFam" id="3.40.50.1820:FF:000107">
    <property type="entry name" value="Palmitoyl-protein thioesterase 1"/>
    <property type="match status" value="1"/>
</dbReference>
<evidence type="ECO:0000313" key="12">
    <source>
        <dbReference type="Proteomes" id="UP000316270"/>
    </source>
</evidence>
<dbReference type="EC" id="3.1.2.22" evidence="2"/>
<evidence type="ECO:0000256" key="2">
    <source>
        <dbReference type="ARBA" id="ARBA00012423"/>
    </source>
</evidence>
<evidence type="ECO:0000256" key="8">
    <source>
        <dbReference type="ARBA" id="ARBA00031934"/>
    </source>
</evidence>
<evidence type="ECO:0000256" key="9">
    <source>
        <dbReference type="SAM" id="MobiDB-lite"/>
    </source>
</evidence>
<keyword evidence="7" id="KW-0325">Glycoprotein</keyword>
<proteinExistence type="inferred from homology"/>
<dbReference type="InterPro" id="IPR002472">
    <property type="entry name" value="Palm_thioest"/>
</dbReference>
<feature type="compositionally biased region" description="Basic and acidic residues" evidence="9">
    <location>
        <begin position="332"/>
        <end position="344"/>
    </location>
</feature>
<keyword evidence="4 10" id="KW-0732">Signal</keyword>
<dbReference type="PANTHER" id="PTHR11247:SF8">
    <property type="entry name" value="PALMITOYL-PROTEIN THIOESTERASE 1"/>
    <property type="match status" value="1"/>
</dbReference>
<sequence>MLLPTTLLTLTTAIFASPLVSTAVSDDTPLPVILWHGLGDNFAADGIADVVSLIEEANPGTLVYPIRLADDASGDRSASFLGNTTEQIAKACADIAAHPILSTAPALDAVGFSQGGLFLRAYVERCNSPPVRSLVTFGSPHNGIADFAPCGSTDWLCKGAMALLRTNTWSSFVQSRLVPAQYYRDVDPETGRPSDSYLEFSNLLADINNERALKNKQYAKNIAKMENFVLYEFANDTTVLPKESEWFAEVNVTSAEITPLKKRAIYKEDWLGLRALDEKGGLIFKTAPGQHMQLTDELLTDAFKTYFGPEKSNKMVLYKATKKPCHKEAETIGKDEAREEHSEAEITTQNANLEL</sequence>